<dbReference type="EMBL" id="JACDQQ010000723">
    <property type="protein sequence ID" value="MBA0084804.1"/>
    <property type="molecule type" value="Genomic_DNA"/>
</dbReference>
<comment type="subcellular location">
    <subcellularLocation>
        <location evidence="2">Cytoplasm</location>
    </subcellularLocation>
</comment>
<dbReference type="Gene3D" id="2.60.40.1730">
    <property type="entry name" value="tricorn interacting facor f3 domain"/>
    <property type="match status" value="1"/>
</dbReference>
<evidence type="ECO:0000256" key="4">
    <source>
        <dbReference type="ARBA" id="ARBA00012564"/>
    </source>
</evidence>
<evidence type="ECO:0000256" key="10">
    <source>
        <dbReference type="ARBA" id="ARBA00022833"/>
    </source>
</evidence>
<proteinExistence type="inferred from homology"/>
<dbReference type="SUPFAM" id="SSF55486">
    <property type="entry name" value="Metalloproteases ('zincins'), catalytic domain"/>
    <property type="match status" value="1"/>
</dbReference>
<dbReference type="Gene3D" id="1.10.390.10">
    <property type="entry name" value="Neutral Protease Domain 2"/>
    <property type="match status" value="1"/>
</dbReference>
<dbReference type="AlphaFoldDB" id="A0A7V8NNW7"/>
<dbReference type="InterPro" id="IPR042097">
    <property type="entry name" value="Aminopeptidase_N-like_N_sf"/>
</dbReference>
<feature type="active site" description="Proton acceptor" evidence="12">
    <location>
        <position position="235"/>
    </location>
</feature>
<dbReference type="Proteomes" id="UP000567293">
    <property type="component" value="Unassembled WGS sequence"/>
</dbReference>
<dbReference type="Pfam" id="PF17900">
    <property type="entry name" value="Peptidase_M1_N"/>
    <property type="match status" value="1"/>
</dbReference>
<evidence type="ECO:0000256" key="1">
    <source>
        <dbReference type="ARBA" id="ARBA00000098"/>
    </source>
</evidence>
<reference evidence="16" key="1">
    <citation type="submission" date="2020-06" db="EMBL/GenBank/DDBJ databases">
        <title>Legume-microbial interactions unlock mineral nutrients during tropical forest succession.</title>
        <authorList>
            <person name="Epihov D.Z."/>
        </authorList>
    </citation>
    <scope>NUCLEOTIDE SEQUENCE [LARGE SCALE GENOMIC DNA]</scope>
    <source>
        <strain evidence="16">Pan2503</strain>
    </source>
</reference>
<feature type="active site" description="Proton donor" evidence="12">
    <location>
        <position position="310"/>
    </location>
</feature>
<organism evidence="16 17">
    <name type="scientific">Candidatus Acidiferrum panamense</name>
    <dbReference type="NCBI Taxonomy" id="2741543"/>
    <lineage>
        <taxon>Bacteria</taxon>
        <taxon>Pseudomonadati</taxon>
        <taxon>Acidobacteriota</taxon>
        <taxon>Terriglobia</taxon>
        <taxon>Candidatus Acidiferrales</taxon>
        <taxon>Candidatus Acidiferrum</taxon>
    </lineage>
</organism>
<feature type="non-terminal residue" evidence="16">
    <location>
        <position position="367"/>
    </location>
</feature>
<dbReference type="GO" id="GO:0008237">
    <property type="term" value="F:metallopeptidase activity"/>
    <property type="evidence" value="ECO:0007669"/>
    <property type="project" value="UniProtKB-KW"/>
</dbReference>
<evidence type="ECO:0000313" key="16">
    <source>
        <dbReference type="EMBL" id="MBA0084804.1"/>
    </source>
</evidence>
<dbReference type="InterPro" id="IPR014782">
    <property type="entry name" value="Peptidase_M1_dom"/>
</dbReference>
<dbReference type="SUPFAM" id="SSF63737">
    <property type="entry name" value="Leukotriene A4 hydrolase N-terminal domain"/>
    <property type="match status" value="1"/>
</dbReference>
<feature type="binding site" evidence="13">
    <location>
        <position position="234"/>
    </location>
    <ligand>
        <name>Zn(2+)</name>
        <dbReference type="ChEBI" id="CHEBI:29105"/>
        <note>catalytic</note>
    </ligand>
</feature>
<evidence type="ECO:0000256" key="8">
    <source>
        <dbReference type="ARBA" id="ARBA00022723"/>
    </source>
</evidence>
<comment type="cofactor">
    <cofactor evidence="13">
        <name>Zn(2+)</name>
        <dbReference type="ChEBI" id="CHEBI:29105"/>
    </cofactor>
    <text evidence="13">Binds 1 zinc ion per subunit.</text>
</comment>
<keyword evidence="7" id="KW-0645">Protease</keyword>
<dbReference type="PRINTS" id="PR00756">
    <property type="entry name" value="ALADIPTASE"/>
</dbReference>
<sequence>SLDLAGLRVTKVAVNGRRAQRFTTRGRKLHIWPEKPLPVGATIMVDVHYTGNPRPVRGMWGEVGWDELTDGALVASQPNGAASWFPCNDHPSNKASYRITLEADSSYRVVGNGKLLSRTARGSRTTWVYDQPEPMATYLASVQIGAYEVVEVAKRPVRQQAALPQRLVRQFADRFARQPAMMSAFEKLFGPFPFPQYTVVIADDDLEIPVEAQAMSIFGADFLGGHGEERLIAHELAHQWFGNSLTVESWQHIWLHEGFACYAEWLWSEQSGGPSAGQLAARHRERLAELRQDLVIADPGPNLMFDDRLYKRGALTLHALRCTVGDDSFFTMLHAWTATHRHGSVSTRQFIEHAEQYSARFLRNLFI</sequence>
<dbReference type="GO" id="GO:0005737">
    <property type="term" value="C:cytoplasm"/>
    <property type="evidence" value="ECO:0007669"/>
    <property type="project" value="UniProtKB-SubCell"/>
</dbReference>
<keyword evidence="6" id="KW-0963">Cytoplasm</keyword>
<evidence type="ECO:0000256" key="13">
    <source>
        <dbReference type="PIRSR" id="PIRSR634015-3"/>
    </source>
</evidence>
<dbReference type="InterPro" id="IPR034015">
    <property type="entry name" value="M1_LTA4H"/>
</dbReference>
<evidence type="ECO:0000256" key="9">
    <source>
        <dbReference type="ARBA" id="ARBA00022801"/>
    </source>
</evidence>
<comment type="caution">
    <text evidence="16">The sequence shown here is derived from an EMBL/GenBank/DDBJ whole genome shotgun (WGS) entry which is preliminary data.</text>
</comment>
<dbReference type="GO" id="GO:0008270">
    <property type="term" value="F:zinc ion binding"/>
    <property type="evidence" value="ECO:0007669"/>
    <property type="project" value="InterPro"/>
</dbReference>
<evidence type="ECO:0000256" key="2">
    <source>
        <dbReference type="ARBA" id="ARBA00004496"/>
    </source>
</evidence>
<evidence type="ECO:0000256" key="7">
    <source>
        <dbReference type="ARBA" id="ARBA00022670"/>
    </source>
</evidence>
<evidence type="ECO:0000256" key="5">
    <source>
        <dbReference type="ARBA" id="ARBA00015611"/>
    </source>
</evidence>
<dbReference type="GO" id="GO:0006508">
    <property type="term" value="P:proteolysis"/>
    <property type="evidence" value="ECO:0007669"/>
    <property type="project" value="UniProtKB-KW"/>
</dbReference>
<evidence type="ECO:0000256" key="11">
    <source>
        <dbReference type="ARBA" id="ARBA00023049"/>
    </source>
</evidence>
<feature type="binding site" evidence="13">
    <location>
        <position position="257"/>
    </location>
    <ligand>
        <name>Zn(2+)</name>
        <dbReference type="ChEBI" id="CHEBI:29105"/>
        <note>catalytic</note>
    </ligand>
</feature>
<dbReference type="GO" id="GO:0016285">
    <property type="term" value="F:alanyl aminopeptidase activity"/>
    <property type="evidence" value="ECO:0007669"/>
    <property type="project" value="UniProtKB-EC"/>
</dbReference>
<name>A0A7V8NNW7_9BACT</name>
<keyword evidence="17" id="KW-1185">Reference proteome</keyword>
<feature type="binding site" evidence="13">
    <location>
        <position position="238"/>
    </location>
    <ligand>
        <name>Zn(2+)</name>
        <dbReference type="ChEBI" id="CHEBI:29105"/>
        <note>catalytic</note>
    </ligand>
</feature>
<feature type="domain" description="Aminopeptidase N-like N-terminal" evidence="15">
    <location>
        <begin position="77"/>
        <end position="139"/>
    </location>
</feature>
<feature type="non-terminal residue" evidence="16">
    <location>
        <position position="1"/>
    </location>
</feature>
<dbReference type="PANTHER" id="PTHR45726">
    <property type="entry name" value="LEUKOTRIENE A-4 HYDROLASE"/>
    <property type="match status" value="1"/>
</dbReference>
<evidence type="ECO:0000313" key="17">
    <source>
        <dbReference type="Proteomes" id="UP000567293"/>
    </source>
</evidence>
<comment type="similarity">
    <text evidence="3">Belongs to the peptidase M1 family.</text>
</comment>
<dbReference type="EC" id="3.4.11.2" evidence="4"/>
<evidence type="ECO:0000259" key="15">
    <source>
        <dbReference type="Pfam" id="PF17900"/>
    </source>
</evidence>
<dbReference type="PANTHER" id="PTHR45726:SF3">
    <property type="entry name" value="LEUKOTRIENE A-4 HYDROLASE"/>
    <property type="match status" value="1"/>
</dbReference>
<keyword evidence="8 13" id="KW-0479">Metal-binding</keyword>
<dbReference type="InterPro" id="IPR027268">
    <property type="entry name" value="Peptidase_M4/M1_CTD_sf"/>
</dbReference>
<feature type="domain" description="Peptidase M1 membrane alanine aminopeptidase" evidence="14">
    <location>
        <begin position="188"/>
        <end position="359"/>
    </location>
</feature>
<dbReference type="CDD" id="cd09603">
    <property type="entry name" value="M1_APN_like"/>
    <property type="match status" value="1"/>
</dbReference>
<dbReference type="InterPro" id="IPR045357">
    <property type="entry name" value="Aminopeptidase_N-like_N"/>
</dbReference>
<dbReference type="Pfam" id="PF01433">
    <property type="entry name" value="Peptidase_M1"/>
    <property type="match status" value="1"/>
</dbReference>
<evidence type="ECO:0000256" key="3">
    <source>
        <dbReference type="ARBA" id="ARBA00010136"/>
    </source>
</evidence>
<evidence type="ECO:0000256" key="6">
    <source>
        <dbReference type="ARBA" id="ARBA00022490"/>
    </source>
</evidence>
<keyword evidence="9" id="KW-0378">Hydrolase</keyword>
<dbReference type="InterPro" id="IPR001930">
    <property type="entry name" value="Peptidase_M1"/>
</dbReference>
<keyword evidence="11" id="KW-0482">Metalloprotease</keyword>
<protein>
    <recommendedName>
        <fullName evidence="5">Aminopeptidase N</fullName>
        <ecNumber evidence="4">3.4.11.2</ecNumber>
    </recommendedName>
</protein>
<accession>A0A7V8NNW7</accession>
<gene>
    <name evidence="16" type="ORF">HRJ53_07405</name>
</gene>
<evidence type="ECO:0000259" key="14">
    <source>
        <dbReference type="Pfam" id="PF01433"/>
    </source>
</evidence>
<evidence type="ECO:0000256" key="12">
    <source>
        <dbReference type="PIRSR" id="PIRSR634015-1"/>
    </source>
</evidence>
<keyword evidence="10 13" id="KW-0862">Zinc</keyword>
<comment type="catalytic activity">
    <reaction evidence="1">
        <text>Release of an N-terminal amino acid, Xaa-|-Yaa- from a peptide, amide or arylamide. Xaa is preferably Ala, but may be most amino acids including Pro (slow action). When a terminal hydrophobic residue is followed by a prolyl residue, the two may be released as an intact Xaa-Pro dipeptide.</text>
        <dbReference type="EC" id="3.4.11.2"/>
    </reaction>
</comment>